<dbReference type="Proteomes" id="UP000194798">
    <property type="component" value="Unassembled WGS sequence"/>
</dbReference>
<dbReference type="AlphaFoldDB" id="A0A251X542"/>
<evidence type="ECO:0000259" key="2">
    <source>
        <dbReference type="Pfam" id="PF22807"/>
    </source>
</evidence>
<gene>
    <name evidence="3" type="ORF">TPSD3_14185</name>
</gene>
<comment type="caution">
    <text evidence="3">The sequence shown here is derived from an EMBL/GenBank/DDBJ whole genome shotgun (WGS) entry which is preliminary data.</text>
</comment>
<proteinExistence type="predicted"/>
<dbReference type="SUPFAM" id="SSF50952">
    <property type="entry name" value="Soluble quinoprotein glucose dehydrogenase"/>
    <property type="match status" value="1"/>
</dbReference>
<sequence>MRCYFLLSFILTLFGTSTVAATDKPTVLTEPSPALSVEMAEIRVPQGFTATQVATQLGHARHLVVRDNGDIYVNLQSLSAKGGGIVALRDVNGDYVADKIAYFGSSSGTGIGLFQNYLYVASDTAIYRFALKPDELVPTAARETVVSGFPVQNSHAAKSFAIDEAGNLYVNVGAPSNACQVRTRTPGSPGQRPCPQLVTGGGIWQFSALKTKQRFPEDGEHFATGIRNAVAVAWDSASQHLYAAIHGRDQLDSLWPAHFDAKANADLPAEELHRIVAGGDYGWPYTYYDPLQMVRVLAPEYGGDGRKLPEENHYFSPLVAFPAHLAPNAIVFYHAQQFPEAYRNGAFVAFHGSWNRAPYFQAGFNVAFVPFVQGEVGANWWTFADGFAGDVPPKKPGQARYRPTGLAVSPDGALYVADSRQGTIWRIAFKGAE</sequence>
<evidence type="ECO:0000256" key="1">
    <source>
        <dbReference type="SAM" id="SignalP"/>
    </source>
</evidence>
<protein>
    <recommendedName>
        <fullName evidence="2">Pyrroloquinoline quinone-dependent pyranose dehydrogenase beta-propeller domain-containing protein</fullName>
    </recommendedName>
</protein>
<dbReference type="InterPro" id="IPR054539">
    <property type="entry name" value="Beta-prop_PDH"/>
</dbReference>
<dbReference type="InterPro" id="IPR011042">
    <property type="entry name" value="6-blade_b-propeller_TolB-like"/>
</dbReference>
<accession>A0A251X542</accession>
<dbReference type="Gene3D" id="2.120.10.30">
    <property type="entry name" value="TolB, C-terminal domain"/>
    <property type="match status" value="1"/>
</dbReference>
<organism evidence="3 4">
    <name type="scientific">Thioflexithrix psekupsensis</name>
    <dbReference type="NCBI Taxonomy" id="1570016"/>
    <lineage>
        <taxon>Bacteria</taxon>
        <taxon>Pseudomonadati</taxon>
        <taxon>Pseudomonadota</taxon>
        <taxon>Gammaproteobacteria</taxon>
        <taxon>Thiotrichales</taxon>
        <taxon>Thioflexithrix</taxon>
    </lineage>
</organism>
<dbReference type="EMBL" id="MSLT01000023">
    <property type="protein sequence ID" value="OUD12262.1"/>
    <property type="molecule type" value="Genomic_DNA"/>
</dbReference>
<keyword evidence="4" id="KW-1185">Reference proteome</keyword>
<reference evidence="3 4" key="1">
    <citation type="submission" date="2016-12" db="EMBL/GenBank/DDBJ databases">
        <title>Thioflexothrix psekupsii D3 genome sequencing and assembly.</title>
        <authorList>
            <person name="Fomenkov A."/>
            <person name="Vincze T."/>
            <person name="Grabovich M."/>
            <person name="Anton B.P."/>
            <person name="Dubinina G."/>
            <person name="Orlova M."/>
            <person name="Belousova E."/>
            <person name="Roberts R.J."/>
        </authorList>
    </citation>
    <scope>NUCLEOTIDE SEQUENCE [LARGE SCALE GENOMIC DNA]</scope>
    <source>
        <strain evidence="3">D3</strain>
    </source>
</reference>
<evidence type="ECO:0000313" key="4">
    <source>
        <dbReference type="Proteomes" id="UP000194798"/>
    </source>
</evidence>
<dbReference type="PANTHER" id="PTHR19328:SF53">
    <property type="entry name" value="MEMBRANE PROTEIN"/>
    <property type="match status" value="1"/>
</dbReference>
<dbReference type="InterPro" id="IPR011041">
    <property type="entry name" value="Quinoprot_gluc/sorb_DH_b-prop"/>
</dbReference>
<evidence type="ECO:0000313" key="3">
    <source>
        <dbReference type="EMBL" id="OUD12262.1"/>
    </source>
</evidence>
<dbReference type="PANTHER" id="PTHR19328">
    <property type="entry name" value="HEDGEHOG-INTERACTING PROTEIN"/>
    <property type="match status" value="1"/>
</dbReference>
<dbReference type="RefSeq" id="WP_086489212.1">
    <property type="nucleotide sequence ID" value="NZ_MSLT01000023.1"/>
</dbReference>
<feature type="chain" id="PRO_5012354878" description="Pyrroloquinoline quinone-dependent pyranose dehydrogenase beta-propeller domain-containing protein" evidence="1">
    <location>
        <begin position="22"/>
        <end position="433"/>
    </location>
</feature>
<dbReference type="Pfam" id="PF22807">
    <property type="entry name" value="TrAA12"/>
    <property type="match status" value="1"/>
</dbReference>
<keyword evidence="1" id="KW-0732">Signal</keyword>
<feature type="signal peptide" evidence="1">
    <location>
        <begin position="1"/>
        <end position="21"/>
    </location>
</feature>
<name>A0A251X542_9GAMM</name>
<dbReference type="OrthoDB" id="9770043at2"/>
<feature type="domain" description="Pyrroloquinoline quinone-dependent pyranose dehydrogenase beta-propeller" evidence="2">
    <location>
        <begin position="44"/>
        <end position="427"/>
    </location>
</feature>